<comment type="caution">
    <text evidence="2">The sequence shown here is derived from an EMBL/GenBank/DDBJ whole genome shotgun (WGS) entry which is preliminary data.</text>
</comment>
<dbReference type="PROSITE" id="PS51257">
    <property type="entry name" value="PROKAR_LIPOPROTEIN"/>
    <property type="match status" value="1"/>
</dbReference>
<reference evidence="2 3" key="1">
    <citation type="submission" date="2020-06" db="EMBL/GenBank/DDBJ databases">
        <title>Actinomadura xiongansis sp. nov., isolated from soil of Baiyangdian.</title>
        <authorList>
            <person name="Zhang X."/>
        </authorList>
    </citation>
    <scope>NUCLEOTIDE SEQUENCE [LARGE SCALE GENOMIC DNA]</scope>
    <source>
        <strain evidence="2 3">HBUM206468</strain>
    </source>
</reference>
<dbReference type="InterPro" id="IPR011044">
    <property type="entry name" value="Quino_amine_DH_bsu"/>
</dbReference>
<keyword evidence="3" id="KW-1185">Reference proteome</keyword>
<dbReference type="RefSeq" id="WP_187241292.1">
    <property type="nucleotide sequence ID" value="NZ_JABVEC010000001.1"/>
</dbReference>
<gene>
    <name evidence="2" type="ORF">HKK74_02480</name>
</gene>
<dbReference type="InterPro" id="IPR019198">
    <property type="entry name" value="Beta_propeller_containing"/>
</dbReference>
<feature type="region of interest" description="Disordered" evidence="1">
    <location>
        <begin position="68"/>
        <end position="129"/>
    </location>
</feature>
<dbReference type="SUPFAM" id="SSF50969">
    <property type="entry name" value="YVTN repeat-like/Quinoprotein amine dehydrogenase"/>
    <property type="match status" value="1"/>
</dbReference>
<sequence length="639" mass="67868">MGSPGRRLSWSALTLSVLVLVAGCSGEGGSKTEATASSAPAPPMRLVAYTDCTELLSRLRKSAEKVVGPYGLPDGNQGRAALAGRGLPGAESARGDAAVPEAPGAAAKQAPEHSSTNVHEAGVDEPDLVKTDGRRIVTVARGRLRVVDAADRKVTGTLTLPEVNSQVGSENLLLAGDRAIVILPDHRLGMIQRDNVEVADPAPTGPRMRLLLVDLSGEPRVVSTLTADGEYLDARQTGPTARVVFRSTPRIDFTQARPDRSEVDALAENRQAVRRAPLEAWLPSYEVTTGTNRQRLRVPCERVSQPAGSTDTSIISVLTFDLGAGINDADPVSVVTKGRTVYGTGSSLYVSDTDYGTAPGGPGTAMKPVEPPVARTDIHRFDVSGTGPPRYAASGSVPGTLLNQYALSEYEGRLRVATTSDPGNGRSSSTVRVLAQNGARLDVVGSVGGLGKGERIYSVRFIGPTGYVVTFRQVDPLYTLDLRDPARPKVTGELKITGYSAYLHPAGDGRLLGVGQEASGEGRTLGLQVSLFDVTGQPKRLSRFHLPDTSTETEFDAHAFLYWPRTGLTVVPITTYQGGGSALALRVTGDRVTRLGTIEHPRSQIRRSLVIGDTLWTVSDTGLRANAVTDLDERAWIRF</sequence>
<dbReference type="PIRSF" id="PIRSF006425">
    <property type="entry name" value="UCP006425_WD40"/>
    <property type="match status" value="1"/>
</dbReference>
<proteinExistence type="predicted"/>
<dbReference type="InterPro" id="IPR014441">
    <property type="entry name" value="UCP006425_b-propeller"/>
</dbReference>
<feature type="compositionally biased region" description="Low complexity" evidence="1">
    <location>
        <begin position="78"/>
        <end position="90"/>
    </location>
</feature>
<protein>
    <submittedName>
        <fullName evidence="2">Beta-propeller domain-containing protein</fullName>
    </submittedName>
</protein>
<dbReference type="Proteomes" id="UP000805614">
    <property type="component" value="Unassembled WGS sequence"/>
</dbReference>
<organism evidence="2 3">
    <name type="scientific">Actinomadura alba</name>
    <dbReference type="NCBI Taxonomy" id="406431"/>
    <lineage>
        <taxon>Bacteria</taxon>
        <taxon>Bacillati</taxon>
        <taxon>Actinomycetota</taxon>
        <taxon>Actinomycetes</taxon>
        <taxon>Streptosporangiales</taxon>
        <taxon>Thermomonosporaceae</taxon>
        <taxon>Actinomadura</taxon>
    </lineage>
</organism>
<evidence type="ECO:0000313" key="2">
    <source>
        <dbReference type="EMBL" id="MBC6464367.1"/>
    </source>
</evidence>
<name>A0ABR7LIN8_9ACTN</name>
<feature type="compositionally biased region" description="Low complexity" evidence="1">
    <location>
        <begin position="97"/>
        <end position="109"/>
    </location>
</feature>
<evidence type="ECO:0000256" key="1">
    <source>
        <dbReference type="SAM" id="MobiDB-lite"/>
    </source>
</evidence>
<evidence type="ECO:0000313" key="3">
    <source>
        <dbReference type="Proteomes" id="UP000805614"/>
    </source>
</evidence>
<dbReference type="Pfam" id="PF09826">
    <property type="entry name" value="Beta_propel"/>
    <property type="match status" value="1"/>
</dbReference>
<accession>A0ABR7LIN8</accession>
<dbReference type="EMBL" id="JABVEC010000001">
    <property type="protein sequence ID" value="MBC6464367.1"/>
    <property type="molecule type" value="Genomic_DNA"/>
</dbReference>